<dbReference type="OrthoDB" id="117402at2"/>
<dbReference type="RefSeq" id="WP_087454458.1">
    <property type="nucleotide sequence ID" value="NZ_CP021417.2"/>
</dbReference>
<dbReference type="AlphaFoldDB" id="A0A7Y4UPX1"/>
<dbReference type="Proteomes" id="UP000195652">
    <property type="component" value="Chromosome"/>
</dbReference>
<reference evidence="3 4" key="4">
    <citation type="journal article" date="2020" name="PLoS ONE">
        <title>Taxonomic classification of strain PO100/5 shows a broader geographic distribution and genetic markers of the recently described Corynebacterium silvaticum.</title>
        <authorList>
            <person name="Viana M.V.C."/>
            <person name="Profeta R."/>
            <person name="da Silva A.L."/>
            <person name="Hurtado R."/>
            <person name="Cerqueira J.C."/>
            <person name="Ribeiro B.F.S."/>
            <person name="Almeida M.O."/>
            <person name="Morais-Rodrigues F."/>
            <person name="Soares S.C."/>
            <person name="Oliveira M."/>
            <person name="Tavares L."/>
            <person name="Figueiredo H."/>
            <person name="Wattam A.R."/>
            <person name="Barh D."/>
            <person name="Ghosh P."/>
            <person name="Silva A."/>
            <person name="Azevedo V."/>
        </authorList>
    </citation>
    <scope>NUCLEOTIDE SEQUENCE [LARGE SCALE GENOMIC DNA]</scope>
    <source>
        <strain evidence="3 4">PO100/5</strain>
    </source>
</reference>
<reference evidence="3 4" key="1">
    <citation type="journal article" date="2014" name="BMC Vet. Res.">
        <title>First report of Corynebacterium pseudotuberculosis from caseous lymphadenitis lesions in Black Alentejano pig (Sus scrofa domesticus).</title>
        <authorList>
            <person name="Oliveira M."/>
            <person name="Barroco C."/>
            <person name="Mottola C."/>
            <person name="Santos R."/>
            <person name="Lemsaddek A."/>
            <person name="Tavares L."/>
            <person name="Semedo-Lemsaddek T."/>
        </authorList>
    </citation>
    <scope>NUCLEOTIDE SEQUENCE [LARGE SCALE GENOMIC DNA]</scope>
    <source>
        <strain evidence="3 4">PO100/5</strain>
    </source>
</reference>
<evidence type="ECO:0000256" key="1">
    <source>
        <dbReference type="SAM" id="Phobius"/>
    </source>
</evidence>
<organism evidence="3 4">
    <name type="scientific">Corynebacterium silvaticum</name>
    <dbReference type="NCBI Taxonomy" id="2320431"/>
    <lineage>
        <taxon>Bacteria</taxon>
        <taxon>Bacillati</taxon>
        <taxon>Actinomycetota</taxon>
        <taxon>Actinomycetes</taxon>
        <taxon>Mycobacteriales</taxon>
        <taxon>Corynebacteriaceae</taxon>
        <taxon>Corynebacterium</taxon>
    </lineage>
</organism>
<feature type="domain" description="Thioredoxin-like fold" evidence="2">
    <location>
        <begin position="78"/>
        <end position="236"/>
    </location>
</feature>
<keyword evidence="1" id="KW-0812">Transmembrane</keyword>
<protein>
    <submittedName>
        <fullName evidence="3">Thioredoxin domain-containing protein</fullName>
    </submittedName>
</protein>
<dbReference type="EMBL" id="CP021417">
    <property type="protein sequence ID" value="ARU46665.1"/>
    <property type="molecule type" value="Genomic_DNA"/>
</dbReference>
<gene>
    <name evidence="3" type="ORF">CBE74_09560</name>
</gene>
<evidence type="ECO:0000259" key="2">
    <source>
        <dbReference type="Pfam" id="PF13462"/>
    </source>
</evidence>
<reference evidence="3 4" key="3">
    <citation type="journal article" date="2020" name="Int. J. Syst. Evol. Microbiol.">
        <title>Corynebacterium silvaticum sp. nov., a unique group of NTTB corynebacteria in wild boar and roe deer.</title>
        <authorList>
            <person name="Dangel A."/>
            <person name="Berger A."/>
            <person name="Rau J."/>
            <person name="Eisenberg T."/>
            <person name="Kampfer P."/>
            <person name="Margos G."/>
            <person name="Contzen M."/>
            <person name="Busse H.J."/>
            <person name="Konrad R."/>
            <person name="Peters M."/>
            <person name="Sting R."/>
            <person name="Sing A."/>
        </authorList>
    </citation>
    <scope>NUCLEOTIDE SEQUENCE [LARGE SCALE GENOMIC DNA]</scope>
    <source>
        <strain evidence="3 4">PO100/5</strain>
    </source>
</reference>
<dbReference type="InterPro" id="IPR012336">
    <property type="entry name" value="Thioredoxin-like_fold"/>
</dbReference>
<proteinExistence type="predicted"/>
<accession>A0A7Y4UPX1</accession>
<dbReference type="CDD" id="cd02972">
    <property type="entry name" value="DsbA_family"/>
    <property type="match status" value="1"/>
</dbReference>
<feature type="transmembrane region" description="Helical" evidence="1">
    <location>
        <begin position="20"/>
        <end position="40"/>
    </location>
</feature>
<dbReference type="GeneID" id="75008481"/>
<sequence length="244" mass="26398">MSGASSVKKVKNPTEKSNGFLWAILALLVVVIAVVAFIVIQGRGAQEDKIADRERESISFGGAVTDNAIQLKAANAKSDAKKIDLYEDYSCSHCAELGKATDKPMKEAIEKGEIVVNLRFLNFLDRGNEDGSSSKGGAAALAIANAGEWEAYWNYRTLLMEEQNSIYGQWSNDDFANAAKNVGASDGVVQKIREGAEKQHFLDAAKANTDKLEKDSGKVSSPRVFIDGKEVTESINTWVTKATS</sequence>
<evidence type="ECO:0000313" key="4">
    <source>
        <dbReference type="Proteomes" id="UP000195652"/>
    </source>
</evidence>
<dbReference type="Pfam" id="PF13462">
    <property type="entry name" value="Thioredoxin_4"/>
    <property type="match status" value="1"/>
</dbReference>
<keyword evidence="1" id="KW-1133">Transmembrane helix</keyword>
<dbReference type="SUPFAM" id="SSF52833">
    <property type="entry name" value="Thioredoxin-like"/>
    <property type="match status" value="1"/>
</dbReference>
<keyword evidence="4" id="KW-1185">Reference proteome</keyword>
<dbReference type="Gene3D" id="3.40.30.10">
    <property type="entry name" value="Glutaredoxin"/>
    <property type="match status" value="1"/>
</dbReference>
<name>A0A7Y4UPX1_9CORY</name>
<dbReference type="KEGG" id="csil:CBE74_09560"/>
<keyword evidence="1" id="KW-0472">Membrane</keyword>
<dbReference type="InterPro" id="IPR036249">
    <property type="entry name" value="Thioredoxin-like_sf"/>
</dbReference>
<reference evidence="3 4" key="2">
    <citation type="journal article" date="2020" name="Antonie Van Leeuwenhoek">
        <title>Phylogenomic characterisation of a novel corynebacterial species pathogenic to animals.</title>
        <authorList>
            <person name="Moller J."/>
            <person name="Musella L."/>
            <person name="Melnikov V."/>
            <person name="Geissdorfer W."/>
            <person name="Burkovski A."/>
            <person name="Sangal V."/>
        </authorList>
    </citation>
    <scope>NUCLEOTIDE SEQUENCE [LARGE SCALE GENOMIC DNA]</scope>
    <source>
        <strain evidence="3 4">PO100/5</strain>
    </source>
</reference>
<evidence type="ECO:0000313" key="3">
    <source>
        <dbReference type="EMBL" id="ARU46665.1"/>
    </source>
</evidence>